<dbReference type="STRING" id="254161.SAMN05216256_10790"/>
<reference evidence="2 3" key="1">
    <citation type="submission" date="2017-01" db="EMBL/GenBank/DDBJ databases">
        <title>Draft genome sequence of Pseudomonas pachastrellae type strain CCUG 46540T from a deep sea.</title>
        <authorList>
            <person name="Gomila M."/>
            <person name="Mulet M."/>
            <person name="Lalucat J."/>
            <person name="Garcia-Valdes E."/>
        </authorList>
    </citation>
    <scope>NUCLEOTIDE SEQUENCE [LARGE SCALE GENOMIC DNA]</scope>
    <source>
        <strain evidence="2 3">CCUG 46540</strain>
    </source>
</reference>
<name>A0A1S8DJ78_9GAMM</name>
<evidence type="ECO:0000256" key="1">
    <source>
        <dbReference type="SAM" id="Phobius"/>
    </source>
</evidence>
<feature type="transmembrane region" description="Helical" evidence="1">
    <location>
        <begin position="42"/>
        <end position="73"/>
    </location>
</feature>
<protein>
    <submittedName>
        <fullName evidence="2">Exopolysaccharide biosynthesis protein</fullName>
    </submittedName>
</protein>
<dbReference type="OrthoDB" id="8635607at2"/>
<proteinExistence type="predicted"/>
<keyword evidence="1" id="KW-1133">Transmembrane helix</keyword>
<evidence type="ECO:0000313" key="3">
    <source>
        <dbReference type="Proteomes" id="UP000242847"/>
    </source>
</evidence>
<keyword evidence="1" id="KW-0472">Membrane</keyword>
<feature type="transmembrane region" description="Helical" evidence="1">
    <location>
        <begin position="151"/>
        <end position="168"/>
    </location>
</feature>
<keyword evidence="3" id="KW-1185">Reference proteome</keyword>
<dbReference type="EMBL" id="MUBC01000007">
    <property type="protein sequence ID" value="ONM45041.1"/>
    <property type="molecule type" value="Genomic_DNA"/>
</dbReference>
<dbReference type="PANTHER" id="PTHR41795">
    <property type="entry name" value="EXOPOLYSACCHARIDE SYNTHESIS PROTEIN"/>
    <property type="match status" value="1"/>
</dbReference>
<gene>
    <name evidence="2" type="ORF">BXT89_04805</name>
</gene>
<keyword evidence="1" id="KW-0812">Transmembrane</keyword>
<dbReference type="PIRSF" id="PIRSF033239">
    <property type="entry name" value="ExoD"/>
    <property type="match status" value="1"/>
</dbReference>
<dbReference type="PANTHER" id="PTHR41795:SF1">
    <property type="entry name" value="EXOPOLYSACCHARIDE SYNTHESIS PROTEIN"/>
    <property type="match status" value="1"/>
</dbReference>
<feature type="transmembrane region" description="Helical" evidence="1">
    <location>
        <begin position="173"/>
        <end position="191"/>
    </location>
</feature>
<feature type="transmembrane region" description="Helical" evidence="1">
    <location>
        <begin position="127"/>
        <end position="145"/>
    </location>
</feature>
<dbReference type="Proteomes" id="UP000242847">
    <property type="component" value="Unassembled WGS sequence"/>
</dbReference>
<sequence length="194" mass="20887">MDESPQNLEQLLKHVDGLAEGQEQVSMRAVVDSIGRRSFGPLLLIMGVMLFSPLSGIPGMAIFAGIFVMLIALQMLCGRSNFWLPAFILDRAVPQARLRKAIGWVTPTARRIDRLIKPRLDFMLQRTSTFLIAGLCVAVAAALPLLELVPFSSSIVGLALAIMGLALVARDGLLVLIAVTLIVTAASLVLSKLL</sequence>
<dbReference type="Pfam" id="PF06055">
    <property type="entry name" value="ExoD"/>
    <property type="match status" value="1"/>
</dbReference>
<dbReference type="InterPro" id="IPR010331">
    <property type="entry name" value="ExoD"/>
</dbReference>
<dbReference type="AlphaFoldDB" id="A0A1S8DJ78"/>
<evidence type="ECO:0000313" key="2">
    <source>
        <dbReference type="EMBL" id="ONM45041.1"/>
    </source>
</evidence>
<organism evidence="2 3">
    <name type="scientific">Halopseudomonas pachastrellae</name>
    <dbReference type="NCBI Taxonomy" id="254161"/>
    <lineage>
        <taxon>Bacteria</taxon>
        <taxon>Pseudomonadati</taxon>
        <taxon>Pseudomonadota</taxon>
        <taxon>Gammaproteobacteria</taxon>
        <taxon>Pseudomonadales</taxon>
        <taxon>Pseudomonadaceae</taxon>
        <taxon>Halopseudomonas</taxon>
    </lineage>
</organism>
<accession>A0A1S8DJ78</accession>
<comment type="caution">
    <text evidence="2">The sequence shown here is derived from an EMBL/GenBank/DDBJ whole genome shotgun (WGS) entry which is preliminary data.</text>
</comment>
<dbReference type="RefSeq" id="WP_083725252.1">
    <property type="nucleotide sequence ID" value="NZ_FOUD01000007.1"/>
</dbReference>